<organism evidence="9 10">
    <name type="scientific">Cylindrotheca closterium</name>
    <dbReference type="NCBI Taxonomy" id="2856"/>
    <lineage>
        <taxon>Eukaryota</taxon>
        <taxon>Sar</taxon>
        <taxon>Stramenopiles</taxon>
        <taxon>Ochrophyta</taxon>
        <taxon>Bacillariophyta</taxon>
        <taxon>Bacillariophyceae</taxon>
        <taxon>Bacillariophycidae</taxon>
        <taxon>Bacillariales</taxon>
        <taxon>Bacillariaceae</taxon>
        <taxon>Cylindrotheca</taxon>
    </lineage>
</organism>
<reference evidence="9" key="1">
    <citation type="submission" date="2023-08" db="EMBL/GenBank/DDBJ databases">
        <authorList>
            <person name="Audoor S."/>
            <person name="Bilcke G."/>
        </authorList>
    </citation>
    <scope>NUCLEOTIDE SEQUENCE</scope>
</reference>
<name>A0AAD2PU35_9STRA</name>
<evidence type="ECO:0000256" key="4">
    <source>
        <dbReference type="ARBA" id="ARBA00022692"/>
    </source>
</evidence>
<feature type="chain" id="PRO_5042018988" description="Bestrophin homolog" evidence="8">
    <location>
        <begin position="30"/>
        <end position="485"/>
    </location>
</feature>
<evidence type="ECO:0000256" key="1">
    <source>
        <dbReference type="ARBA" id="ARBA00004651"/>
    </source>
</evidence>
<keyword evidence="5" id="KW-1133">Transmembrane helix</keyword>
<accession>A0AAD2PU35</accession>
<dbReference type="PANTHER" id="PTHR33281">
    <property type="entry name" value="UPF0187 PROTEIN YNEE"/>
    <property type="match status" value="1"/>
</dbReference>
<dbReference type="InterPro" id="IPR044669">
    <property type="entry name" value="YneE/VCCN1/2-like"/>
</dbReference>
<evidence type="ECO:0000256" key="2">
    <source>
        <dbReference type="ARBA" id="ARBA00022448"/>
    </source>
</evidence>
<comment type="subcellular location">
    <subcellularLocation>
        <location evidence="1">Cell membrane</location>
        <topology evidence="1">Multi-pass membrane protein</topology>
    </subcellularLocation>
</comment>
<dbReference type="Pfam" id="PF25539">
    <property type="entry name" value="Bestrophin_2"/>
    <property type="match status" value="1"/>
</dbReference>
<dbReference type="AlphaFoldDB" id="A0AAD2PU35"/>
<protein>
    <recommendedName>
        <fullName evidence="11">Bestrophin homolog</fullName>
    </recommendedName>
</protein>
<evidence type="ECO:0008006" key="11">
    <source>
        <dbReference type="Google" id="ProtNLM"/>
    </source>
</evidence>
<keyword evidence="10" id="KW-1185">Reference proteome</keyword>
<evidence type="ECO:0000256" key="5">
    <source>
        <dbReference type="ARBA" id="ARBA00022989"/>
    </source>
</evidence>
<dbReference type="Proteomes" id="UP001295423">
    <property type="component" value="Unassembled WGS sequence"/>
</dbReference>
<keyword evidence="3" id="KW-1003">Cell membrane</keyword>
<gene>
    <name evidence="9" type="ORF">CYCCA115_LOCUS11352</name>
</gene>
<feature type="signal peptide" evidence="8">
    <location>
        <begin position="1"/>
        <end position="29"/>
    </location>
</feature>
<keyword evidence="6" id="KW-0406">Ion transport</keyword>
<dbReference type="EMBL" id="CAKOGP040001736">
    <property type="protein sequence ID" value="CAJ1947875.1"/>
    <property type="molecule type" value="Genomic_DNA"/>
</dbReference>
<comment type="caution">
    <text evidence="9">The sequence shown here is derived from an EMBL/GenBank/DDBJ whole genome shotgun (WGS) entry which is preliminary data.</text>
</comment>
<evidence type="ECO:0000256" key="6">
    <source>
        <dbReference type="ARBA" id="ARBA00023065"/>
    </source>
</evidence>
<dbReference type="PANTHER" id="PTHR33281:SF19">
    <property type="entry name" value="VOLTAGE-DEPENDENT ANION CHANNEL-FORMING PROTEIN YNEE"/>
    <property type="match status" value="1"/>
</dbReference>
<evidence type="ECO:0000313" key="10">
    <source>
        <dbReference type="Proteomes" id="UP001295423"/>
    </source>
</evidence>
<evidence type="ECO:0000256" key="7">
    <source>
        <dbReference type="ARBA" id="ARBA00023136"/>
    </source>
</evidence>
<dbReference type="GO" id="GO:0005886">
    <property type="term" value="C:plasma membrane"/>
    <property type="evidence" value="ECO:0007669"/>
    <property type="project" value="UniProtKB-SubCell"/>
</dbReference>
<keyword evidence="7" id="KW-0472">Membrane</keyword>
<keyword evidence="8" id="KW-0732">Signal</keyword>
<sequence>MKNSYNNSTTLMIMTLLIFLCLGAAFASSKEFKPTFVPGQDGPKLTQKTSIFEKIQQQLPSSENESDSAMPTLFSDHLVQKDSIEQFAADVHKVLVELRGEEYDPTVNSAFHKARRPTFAVTWNHDMWDAHTSRWRFVSSIVYWHHSALAKRVAPQLTTLMLWTLCGIGIVKTRTTPLSHIDLPMTSLSLLSGFVASLLALRCNQGMERMLEARQAFGKVVFYSRDLASVVKHELYPLAPNTALKLARHLSIFAWLLKNFLRGTKASGSDEDLIRTMLPCKADADFVLVQRKKPVAVTGRLRQAMHTLCDHCNISVADELGIDMSIQYLEESIMLTERIVASPIPPLFTSHASRLLTFYLFFLPLALQGSGSLTPIGTFVTVLAVGYAMLGLDEISYLMEQPFKLSPLYHLAKKAMRDVADQFCLNMPSLIHEENENYRPIAPPYWTNDIGQHDTFEPTINRTNPVLFQGTSQFQGTGSPPSTNS</sequence>
<dbReference type="GO" id="GO:0005254">
    <property type="term" value="F:chloride channel activity"/>
    <property type="evidence" value="ECO:0007669"/>
    <property type="project" value="InterPro"/>
</dbReference>
<keyword evidence="2" id="KW-0813">Transport</keyword>
<evidence type="ECO:0000313" key="9">
    <source>
        <dbReference type="EMBL" id="CAJ1947875.1"/>
    </source>
</evidence>
<proteinExistence type="predicted"/>
<evidence type="ECO:0000256" key="8">
    <source>
        <dbReference type="SAM" id="SignalP"/>
    </source>
</evidence>
<keyword evidence="4" id="KW-0812">Transmembrane</keyword>
<evidence type="ECO:0000256" key="3">
    <source>
        <dbReference type="ARBA" id="ARBA00022475"/>
    </source>
</evidence>